<dbReference type="InterPro" id="IPR004797">
    <property type="entry name" value="Competence_ComEC/Rec2"/>
</dbReference>
<dbReference type="CDD" id="cd07731">
    <property type="entry name" value="ComA-like_MBL-fold"/>
    <property type="match status" value="1"/>
</dbReference>
<dbReference type="AlphaFoldDB" id="A0A5C7FWU2"/>
<gene>
    <name evidence="8" type="ORF">FVD38_22960</name>
</gene>
<keyword evidence="5 6" id="KW-0472">Membrane</keyword>
<dbReference type="InterPro" id="IPR052159">
    <property type="entry name" value="Competence_DNA_uptake"/>
</dbReference>
<dbReference type="SMART" id="SM00849">
    <property type="entry name" value="Lactamase_B"/>
    <property type="match status" value="1"/>
</dbReference>
<dbReference type="GO" id="GO:0005886">
    <property type="term" value="C:plasma membrane"/>
    <property type="evidence" value="ECO:0007669"/>
    <property type="project" value="UniProtKB-SubCell"/>
</dbReference>
<keyword evidence="3 6" id="KW-0812">Transmembrane</keyword>
<feature type="transmembrane region" description="Helical" evidence="6">
    <location>
        <begin position="479"/>
        <end position="498"/>
    </location>
</feature>
<dbReference type="InterPro" id="IPR035681">
    <property type="entry name" value="ComA-like_MBL"/>
</dbReference>
<evidence type="ECO:0000313" key="8">
    <source>
        <dbReference type="EMBL" id="TXF96835.1"/>
    </source>
</evidence>
<evidence type="ECO:0000256" key="2">
    <source>
        <dbReference type="ARBA" id="ARBA00022475"/>
    </source>
</evidence>
<feature type="transmembrane region" description="Helical" evidence="6">
    <location>
        <begin position="390"/>
        <end position="409"/>
    </location>
</feature>
<evidence type="ECO:0000256" key="6">
    <source>
        <dbReference type="SAM" id="Phobius"/>
    </source>
</evidence>
<keyword evidence="4 6" id="KW-1133">Transmembrane helix</keyword>
<sequence length="783" mass="84368">MRSAILAFATGAAGLQLQSTLPPASVMLACAATTIVACLRLRGLPRTITTGLLLGFCWAAFIAHLALSQALPHDDEGRDITVTGAIASLPHRFDGGVRFQFDVAHTETRNATVPPKIVLSWYGATAADPAFIHPGERWRLVVRLQRPHGNANPHGFDYEAWLLEQGVRATGYVRPAGSRNERLDDWTPGAGYAIERARGYLRTRILAILEGEPYAGVIVALVIGDQRGIDQDDWDVFNRTGISHLVSISGLHITMVAGLAAWIAASLWRRSFWTDAQLPLRLPAQKAAALAGATVALMYVLLAGFGVPAQRTFYMLAVVAAAVWCGRIASSSHVLCLALGIVVLLDPWAMLWPGFWLSFGAVAAILYACSGRLGERTRGWRAGLLVAARTQWAVTIGLAPLTLLLFGQISLVSPMANAVAIPVISLFVTPLALVGSILPSPLAGLVLGMAHLAIEWLAWPLQRLAAPALAVWTAPAPSPWILALALLGTAWMLAPRGWPRRWVGLAAWTPLLTQLPSAPPPGAFTVTAFDVGQGMALLVETRRHRLLYDTGPQYAPGASGATRVILPYLRGRGIGRLDTLVVSHSDLDHVGGADAVLETLEVGEVRSSLSPAHPLLRTAARRQRCLAGQGWEWDGVRFEMLAPDAASYANPRLKANARSCVLRVSADGKAILLAGDIEAAQEAALLVTDAARLRADVLLAPHHGSGTSSTASFLQAVGPSLGIFQVGHRNRYRHPKKEVYERYAEQGIRRLRTDERGAVTLRFGPGLQVETHRETHARYWHGR</sequence>
<comment type="caution">
    <text evidence="8">The sequence shown here is derived from an EMBL/GenBank/DDBJ whole genome shotgun (WGS) entry which is preliminary data.</text>
</comment>
<evidence type="ECO:0000259" key="7">
    <source>
        <dbReference type="SMART" id="SM00849"/>
    </source>
</evidence>
<name>A0A5C7FWU2_9BURK</name>
<dbReference type="Pfam" id="PF00753">
    <property type="entry name" value="Lactamase_B"/>
    <property type="match status" value="1"/>
</dbReference>
<proteinExistence type="predicted"/>
<evidence type="ECO:0000313" key="9">
    <source>
        <dbReference type="Proteomes" id="UP000321413"/>
    </source>
</evidence>
<evidence type="ECO:0000256" key="4">
    <source>
        <dbReference type="ARBA" id="ARBA00022989"/>
    </source>
</evidence>
<protein>
    <submittedName>
        <fullName evidence="8">DNA internalization-related competence protein ComEC/Rec2</fullName>
    </submittedName>
</protein>
<dbReference type="Pfam" id="PF13567">
    <property type="entry name" value="DUF4131"/>
    <property type="match status" value="1"/>
</dbReference>
<dbReference type="PANTHER" id="PTHR30619">
    <property type="entry name" value="DNA INTERNALIZATION/COMPETENCE PROTEIN COMEC/REC2"/>
    <property type="match status" value="1"/>
</dbReference>
<feature type="transmembrane region" description="Helical" evidence="6">
    <location>
        <begin position="288"/>
        <end position="307"/>
    </location>
</feature>
<feature type="transmembrane region" description="Helical" evidence="6">
    <location>
        <begin position="314"/>
        <end position="344"/>
    </location>
</feature>
<feature type="transmembrane region" description="Helical" evidence="6">
    <location>
        <begin position="350"/>
        <end position="369"/>
    </location>
</feature>
<dbReference type="RefSeq" id="WP_147936933.1">
    <property type="nucleotide sequence ID" value="NZ_VPFD01000032.1"/>
</dbReference>
<dbReference type="InterPro" id="IPR036866">
    <property type="entry name" value="RibonucZ/Hydroxyglut_hydro"/>
</dbReference>
<dbReference type="NCBIfam" id="TIGR00360">
    <property type="entry name" value="ComEC_N-term"/>
    <property type="match status" value="1"/>
</dbReference>
<keyword evidence="9" id="KW-1185">Reference proteome</keyword>
<organism evidence="8 9">
    <name type="scientific">Massilia arenae</name>
    <dbReference type="NCBI Taxonomy" id="2603288"/>
    <lineage>
        <taxon>Bacteria</taxon>
        <taxon>Pseudomonadati</taxon>
        <taxon>Pseudomonadota</taxon>
        <taxon>Betaproteobacteria</taxon>
        <taxon>Burkholderiales</taxon>
        <taxon>Oxalobacteraceae</taxon>
        <taxon>Telluria group</taxon>
        <taxon>Massilia</taxon>
    </lineage>
</organism>
<dbReference type="NCBIfam" id="TIGR00361">
    <property type="entry name" value="ComEC_Rec2"/>
    <property type="match status" value="1"/>
</dbReference>
<reference evidence="8 9" key="1">
    <citation type="submission" date="2019-08" db="EMBL/GenBank/DDBJ databases">
        <title>Massilia golmudensis sp. nov., isolated from sand in the Qinghai-Tibetan Plateau.</title>
        <authorList>
            <person name="Zhang B."/>
        </authorList>
    </citation>
    <scope>NUCLEOTIDE SEQUENCE [LARGE SCALE GENOMIC DNA]</scope>
    <source>
        <strain evidence="8 9">GEM5</strain>
    </source>
</reference>
<dbReference type="InterPro" id="IPR025405">
    <property type="entry name" value="DUF4131"/>
</dbReference>
<dbReference type="Gene3D" id="3.60.15.10">
    <property type="entry name" value="Ribonuclease Z/Hydroxyacylglutathione hydrolase-like"/>
    <property type="match status" value="1"/>
</dbReference>
<dbReference type="PANTHER" id="PTHR30619:SF1">
    <property type="entry name" value="RECOMBINATION PROTEIN 2"/>
    <property type="match status" value="1"/>
</dbReference>
<dbReference type="InterPro" id="IPR004477">
    <property type="entry name" value="ComEC_N"/>
</dbReference>
<dbReference type="PROSITE" id="PS51257">
    <property type="entry name" value="PROKAR_LIPOPROTEIN"/>
    <property type="match status" value="1"/>
</dbReference>
<comment type="subcellular location">
    <subcellularLocation>
        <location evidence="1">Cell membrane</location>
        <topology evidence="1">Multi-pass membrane protein</topology>
    </subcellularLocation>
</comment>
<dbReference type="Pfam" id="PF03772">
    <property type="entry name" value="Competence"/>
    <property type="match status" value="1"/>
</dbReference>
<feature type="transmembrane region" description="Helical" evidence="6">
    <location>
        <begin position="245"/>
        <end position="268"/>
    </location>
</feature>
<dbReference type="Proteomes" id="UP000321413">
    <property type="component" value="Unassembled WGS sequence"/>
</dbReference>
<accession>A0A5C7FWU2</accession>
<evidence type="ECO:0000256" key="1">
    <source>
        <dbReference type="ARBA" id="ARBA00004651"/>
    </source>
</evidence>
<dbReference type="InterPro" id="IPR001279">
    <property type="entry name" value="Metallo-B-lactamas"/>
</dbReference>
<feature type="domain" description="Metallo-beta-lactamase" evidence="7">
    <location>
        <begin position="533"/>
        <end position="728"/>
    </location>
</feature>
<dbReference type="SUPFAM" id="SSF56281">
    <property type="entry name" value="Metallo-hydrolase/oxidoreductase"/>
    <property type="match status" value="1"/>
</dbReference>
<dbReference type="EMBL" id="VPFD01000032">
    <property type="protein sequence ID" value="TXF96835.1"/>
    <property type="molecule type" value="Genomic_DNA"/>
</dbReference>
<dbReference type="GO" id="GO:0030420">
    <property type="term" value="P:establishment of competence for transformation"/>
    <property type="evidence" value="ECO:0007669"/>
    <property type="project" value="InterPro"/>
</dbReference>
<evidence type="ECO:0000256" key="3">
    <source>
        <dbReference type="ARBA" id="ARBA00022692"/>
    </source>
</evidence>
<keyword evidence="2" id="KW-1003">Cell membrane</keyword>
<evidence type="ECO:0000256" key="5">
    <source>
        <dbReference type="ARBA" id="ARBA00023136"/>
    </source>
</evidence>